<evidence type="ECO:0000313" key="7">
    <source>
        <dbReference type="EMBL" id="THG29398.1"/>
    </source>
</evidence>
<dbReference type="Pfam" id="PF00496">
    <property type="entry name" value="SBP_bac_5"/>
    <property type="match status" value="1"/>
</dbReference>
<dbReference type="Gene3D" id="3.10.105.10">
    <property type="entry name" value="Dipeptide-binding Protein, Domain 3"/>
    <property type="match status" value="1"/>
</dbReference>
<comment type="caution">
    <text evidence="7">The sequence shown here is derived from an EMBL/GenBank/DDBJ whole genome shotgun (WGS) entry which is preliminary data.</text>
</comment>
<feature type="signal peptide" evidence="5">
    <location>
        <begin position="1"/>
        <end position="25"/>
    </location>
</feature>
<reference evidence="7 8" key="1">
    <citation type="submission" date="2019-04" db="EMBL/GenBank/DDBJ databases">
        <authorList>
            <person name="Jiang L."/>
        </authorList>
    </citation>
    <scope>NUCLEOTIDE SEQUENCE [LARGE SCALE GENOMIC DNA]</scope>
    <source>
        <strain evidence="7 8">YIM 131853</strain>
    </source>
</reference>
<dbReference type="SUPFAM" id="SSF53850">
    <property type="entry name" value="Periplasmic binding protein-like II"/>
    <property type="match status" value="1"/>
</dbReference>
<evidence type="ECO:0000256" key="3">
    <source>
        <dbReference type="ARBA" id="ARBA00022448"/>
    </source>
</evidence>
<dbReference type="PROSITE" id="PS01040">
    <property type="entry name" value="SBP_BACTERIAL_5"/>
    <property type="match status" value="1"/>
</dbReference>
<evidence type="ECO:0000256" key="1">
    <source>
        <dbReference type="ARBA" id="ARBA00004193"/>
    </source>
</evidence>
<organism evidence="7 8">
    <name type="scientific">Naasia lichenicola</name>
    <dbReference type="NCBI Taxonomy" id="2565933"/>
    <lineage>
        <taxon>Bacteria</taxon>
        <taxon>Bacillati</taxon>
        <taxon>Actinomycetota</taxon>
        <taxon>Actinomycetes</taxon>
        <taxon>Micrococcales</taxon>
        <taxon>Microbacteriaceae</taxon>
        <taxon>Naasia</taxon>
    </lineage>
</organism>
<proteinExistence type="inferred from homology"/>
<dbReference type="EMBL" id="SSSM01000005">
    <property type="protein sequence ID" value="THG29398.1"/>
    <property type="molecule type" value="Genomic_DNA"/>
</dbReference>
<evidence type="ECO:0000256" key="5">
    <source>
        <dbReference type="SAM" id="SignalP"/>
    </source>
</evidence>
<accession>A0A4S4FHC4</accession>
<evidence type="ECO:0000256" key="4">
    <source>
        <dbReference type="ARBA" id="ARBA00022729"/>
    </source>
</evidence>
<evidence type="ECO:0000259" key="6">
    <source>
        <dbReference type="Pfam" id="PF00496"/>
    </source>
</evidence>
<evidence type="ECO:0000313" key="8">
    <source>
        <dbReference type="Proteomes" id="UP000309133"/>
    </source>
</evidence>
<gene>
    <name evidence="7" type="ORF">E6C64_11855</name>
</gene>
<keyword evidence="8" id="KW-1185">Reference proteome</keyword>
<protein>
    <submittedName>
        <fullName evidence="7">Peptide ABC transporter substrate-binding protein</fullName>
    </submittedName>
</protein>
<dbReference type="PROSITE" id="PS51257">
    <property type="entry name" value="PROKAR_LIPOPROTEIN"/>
    <property type="match status" value="1"/>
</dbReference>
<keyword evidence="3" id="KW-0813">Transport</keyword>
<dbReference type="PANTHER" id="PTHR30290:SF9">
    <property type="entry name" value="OLIGOPEPTIDE-BINDING PROTEIN APPA"/>
    <property type="match status" value="1"/>
</dbReference>
<dbReference type="GO" id="GO:0042597">
    <property type="term" value="C:periplasmic space"/>
    <property type="evidence" value="ECO:0007669"/>
    <property type="project" value="UniProtKB-ARBA"/>
</dbReference>
<dbReference type="GO" id="GO:1904680">
    <property type="term" value="F:peptide transmembrane transporter activity"/>
    <property type="evidence" value="ECO:0007669"/>
    <property type="project" value="TreeGrafter"/>
</dbReference>
<dbReference type="InterPro" id="IPR023765">
    <property type="entry name" value="SBP_5_CS"/>
</dbReference>
<dbReference type="GO" id="GO:0043190">
    <property type="term" value="C:ATP-binding cassette (ABC) transporter complex"/>
    <property type="evidence" value="ECO:0007669"/>
    <property type="project" value="InterPro"/>
</dbReference>
<sequence length="512" mass="55652">MRTKMFKRKAAVAIAAVIATGLALAGCSGSGADSGSAGSTLTWGVIAQATTFQAENANWANESPYIQAVYDTLLKADPDGTIQPDVATKWEYNEDNTVLTLTLRDDVKFTNGDTLTADDVVASLIAFRDGASPNKSNLVNLADAKAVDATTVELTLSAVDPALLNYLTQNSGVVAPASSVGDAATATAPIGSGPFILNTTDTVVGSSYVFDKNEDYWNPDDQHYDKLILAYYADPTSLLNAVQGGQVNVTNIIDASTVPQMESSGFTANKFELNWWGFLLSDRDGAIAPQLADVRVRQAINYALDKDALVKTIGNGYGTPTSQIFPTFSPSYDASLDDYYTFDLDKAKELMTEAGYPDGFEISMMRTSAVPESHWTLYAQQLAQIGITVNYTEVQPADFITTMLQGTYPMYWFTLQQDPTDWQLTQFQVSQASTWNVLHQSTPEVEAFISTIQTGTEDEAAEAGKELNRYLVENAWFAPMYRPTSIFMSDANTVVKTQVGNAVPYLWNVEPK</sequence>
<dbReference type="GO" id="GO:0015833">
    <property type="term" value="P:peptide transport"/>
    <property type="evidence" value="ECO:0007669"/>
    <property type="project" value="TreeGrafter"/>
</dbReference>
<evidence type="ECO:0000256" key="2">
    <source>
        <dbReference type="ARBA" id="ARBA00005695"/>
    </source>
</evidence>
<comment type="similarity">
    <text evidence="2">Belongs to the bacterial solute-binding protein 5 family.</text>
</comment>
<dbReference type="InterPro" id="IPR039424">
    <property type="entry name" value="SBP_5"/>
</dbReference>
<dbReference type="Gene3D" id="3.40.190.10">
    <property type="entry name" value="Periplasmic binding protein-like II"/>
    <property type="match status" value="1"/>
</dbReference>
<comment type="subcellular location">
    <subcellularLocation>
        <location evidence="1">Cell membrane</location>
        <topology evidence="1">Lipid-anchor</topology>
    </subcellularLocation>
</comment>
<dbReference type="PIRSF" id="PIRSF002741">
    <property type="entry name" value="MppA"/>
    <property type="match status" value="1"/>
</dbReference>
<feature type="chain" id="PRO_5039201736" evidence="5">
    <location>
        <begin position="26"/>
        <end position="512"/>
    </location>
</feature>
<dbReference type="Proteomes" id="UP000309133">
    <property type="component" value="Unassembled WGS sequence"/>
</dbReference>
<feature type="domain" description="Solute-binding protein family 5" evidence="6">
    <location>
        <begin position="81"/>
        <end position="421"/>
    </location>
</feature>
<dbReference type="InterPro" id="IPR000914">
    <property type="entry name" value="SBP_5_dom"/>
</dbReference>
<dbReference type="PANTHER" id="PTHR30290">
    <property type="entry name" value="PERIPLASMIC BINDING COMPONENT OF ABC TRANSPORTER"/>
    <property type="match status" value="1"/>
</dbReference>
<dbReference type="AlphaFoldDB" id="A0A4S4FHC4"/>
<dbReference type="InterPro" id="IPR030678">
    <property type="entry name" value="Peptide/Ni-bd"/>
</dbReference>
<name>A0A4S4FHC4_9MICO</name>
<keyword evidence="4 5" id="KW-0732">Signal</keyword>